<name>A0A2K5APK3_9ARCH</name>
<dbReference type="Pfam" id="PF04014">
    <property type="entry name" value="MazE_antitoxin"/>
    <property type="match status" value="1"/>
</dbReference>
<evidence type="ECO:0000259" key="2">
    <source>
        <dbReference type="SMART" id="SM00966"/>
    </source>
</evidence>
<accession>A0A2K5APK3</accession>
<evidence type="ECO:0000256" key="1">
    <source>
        <dbReference type="SAM" id="MobiDB-lite"/>
    </source>
</evidence>
<dbReference type="AlphaFoldDB" id="A0A2K5APK3"/>
<dbReference type="Proteomes" id="UP000236248">
    <property type="component" value="Chromosome NCAV"/>
</dbReference>
<gene>
    <name evidence="3" type="ORF">NCAV_0345</name>
</gene>
<feature type="domain" description="SpoVT-AbrB" evidence="2">
    <location>
        <begin position="47"/>
        <end position="92"/>
    </location>
</feature>
<protein>
    <recommendedName>
        <fullName evidence="2">SpoVT-AbrB domain-containing protein</fullName>
    </recommendedName>
</protein>
<dbReference type="GO" id="GO:0003677">
    <property type="term" value="F:DNA binding"/>
    <property type="evidence" value="ECO:0007669"/>
    <property type="project" value="InterPro"/>
</dbReference>
<dbReference type="SUPFAM" id="SSF89447">
    <property type="entry name" value="AbrB/MazE/MraZ-like"/>
    <property type="match status" value="1"/>
</dbReference>
<proteinExistence type="predicted"/>
<dbReference type="KEGG" id="ncv:NCAV_0345"/>
<dbReference type="InterPro" id="IPR007159">
    <property type="entry name" value="SpoVT-AbrB_dom"/>
</dbReference>
<evidence type="ECO:0000313" key="4">
    <source>
        <dbReference type="Proteomes" id="UP000236248"/>
    </source>
</evidence>
<dbReference type="SMART" id="SM00966">
    <property type="entry name" value="SpoVT_AbrB"/>
    <property type="match status" value="1"/>
</dbReference>
<dbReference type="InterPro" id="IPR037914">
    <property type="entry name" value="SpoVT-AbrB_sf"/>
</dbReference>
<reference evidence="4" key="1">
    <citation type="submission" date="2018-01" db="EMBL/GenBank/DDBJ databases">
        <authorList>
            <person name="Kerou L M."/>
        </authorList>
    </citation>
    <scope>NUCLEOTIDE SEQUENCE [LARGE SCALE GENOMIC DNA]</scope>
    <source>
        <strain evidence="4">SCU2</strain>
    </source>
</reference>
<feature type="region of interest" description="Disordered" evidence="1">
    <location>
        <begin position="1"/>
        <end position="41"/>
    </location>
</feature>
<dbReference type="GeneID" id="41594444"/>
<sequence length="120" mass="13964">MANNMDDDITRYVSDEREEEEASKGEDVEEDRGEVREGKREEREYIHTVTKLGTISIPIPLRRKYGITKGSKMKFIDGEDGIRLIPLVSLRGMFGIDKENRDVVMRMLKEILEGRRMMIT</sequence>
<feature type="compositionally biased region" description="Acidic residues" evidence="1">
    <location>
        <begin position="16"/>
        <end position="32"/>
    </location>
</feature>
<dbReference type="Gene3D" id="2.10.260.10">
    <property type="match status" value="1"/>
</dbReference>
<dbReference type="RefSeq" id="WP_103287618.1">
    <property type="nucleotide sequence ID" value="NZ_LT981265.1"/>
</dbReference>
<evidence type="ECO:0000313" key="3">
    <source>
        <dbReference type="EMBL" id="SPC33539.1"/>
    </source>
</evidence>
<keyword evidence="4" id="KW-1185">Reference proteome</keyword>
<dbReference type="EMBL" id="LT981265">
    <property type="protein sequence ID" value="SPC33539.1"/>
    <property type="molecule type" value="Genomic_DNA"/>
</dbReference>
<organism evidence="3 4">
    <name type="scientific">Candidatus Nitrosocaldus cavascurensis</name>
    <dbReference type="NCBI Taxonomy" id="2058097"/>
    <lineage>
        <taxon>Archaea</taxon>
        <taxon>Nitrososphaerota</taxon>
        <taxon>Nitrososphaeria</taxon>
        <taxon>Candidatus Nitrosocaldales</taxon>
        <taxon>Candidatus Nitrosocaldaceae</taxon>
        <taxon>Candidatus Nitrosocaldus</taxon>
    </lineage>
</organism>